<feature type="domain" description="Phosphatidic acid phosphatase type 2/haloperoxidase" evidence="4">
    <location>
        <begin position="118"/>
        <end position="227"/>
    </location>
</feature>
<evidence type="ECO:0000313" key="5">
    <source>
        <dbReference type="EMBL" id="GGZ97321.1"/>
    </source>
</evidence>
<dbReference type="InterPro" id="IPR000326">
    <property type="entry name" value="PAP2/HPO"/>
</dbReference>
<feature type="signal peptide" evidence="3">
    <location>
        <begin position="1"/>
        <end position="20"/>
    </location>
</feature>
<proteinExistence type="inferred from homology"/>
<dbReference type="Gene3D" id="1.20.144.10">
    <property type="entry name" value="Phosphatidic acid phosphatase type 2/haloperoxidase"/>
    <property type="match status" value="1"/>
</dbReference>
<keyword evidence="3" id="KW-0732">Signal</keyword>
<reference evidence="5" key="2">
    <citation type="submission" date="2020-09" db="EMBL/GenBank/DDBJ databases">
        <authorList>
            <person name="Sun Q."/>
            <person name="Kim S."/>
        </authorList>
    </citation>
    <scope>NUCLEOTIDE SEQUENCE</scope>
    <source>
        <strain evidence="5">KCTC 32422</strain>
    </source>
</reference>
<dbReference type="PRINTS" id="PR00483">
    <property type="entry name" value="BACPHPHTASE"/>
</dbReference>
<gene>
    <name evidence="5" type="primary">phoC</name>
    <name evidence="5" type="ORF">GCM10011617_17470</name>
</gene>
<evidence type="ECO:0000313" key="6">
    <source>
        <dbReference type="Proteomes" id="UP000634139"/>
    </source>
</evidence>
<evidence type="ECO:0000256" key="1">
    <source>
        <dbReference type="PIRNR" id="PIRNR000897"/>
    </source>
</evidence>
<dbReference type="Proteomes" id="UP000634139">
    <property type="component" value="Unassembled WGS sequence"/>
</dbReference>
<dbReference type="GO" id="GO:0030288">
    <property type="term" value="C:outer membrane-bounded periplasmic space"/>
    <property type="evidence" value="ECO:0007669"/>
    <property type="project" value="InterPro"/>
</dbReference>
<dbReference type="GO" id="GO:0003993">
    <property type="term" value="F:acid phosphatase activity"/>
    <property type="evidence" value="ECO:0007669"/>
    <property type="project" value="UniProtKB-EC"/>
</dbReference>
<dbReference type="SUPFAM" id="SSF48317">
    <property type="entry name" value="Acid phosphatase/Vanadium-dependent haloperoxidase"/>
    <property type="match status" value="1"/>
</dbReference>
<dbReference type="InterPro" id="IPR001011">
    <property type="entry name" value="Acid_Pase_classA_bac"/>
</dbReference>
<dbReference type="Pfam" id="PF01569">
    <property type="entry name" value="PAP2"/>
    <property type="match status" value="1"/>
</dbReference>
<feature type="region of interest" description="Disordered" evidence="2">
    <location>
        <begin position="244"/>
        <end position="264"/>
    </location>
</feature>
<dbReference type="InterPro" id="IPR036938">
    <property type="entry name" value="PAP2/HPO_sf"/>
</dbReference>
<dbReference type="EMBL" id="BMZD01000003">
    <property type="protein sequence ID" value="GGZ97321.1"/>
    <property type="molecule type" value="Genomic_DNA"/>
</dbReference>
<dbReference type="AlphaFoldDB" id="A0A918REX6"/>
<name>A0A918REX6_9SPHN</name>
<evidence type="ECO:0000256" key="3">
    <source>
        <dbReference type="SAM" id="SignalP"/>
    </source>
</evidence>
<keyword evidence="6" id="KW-1185">Reference proteome</keyword>
<feature type="chain" id="PRO_5038008429" description="Acid phosphatase" evidence="3">
    <location>
        <begin position="21"/>
        <end position="264"/>
    </location>
</feature>
<dbReference type="PIRSF" id="PIRSF000897">
    <property type="entry name" value="Acid_Ptase_ClsA"/>
    <property type="match status" value="1"/>
</dbReference>
<accession>A0A918REX6</accession>
<evidence type="ECO:0000256" key="2">
    <source>
        <dbReference type="SAM" id="MobiDB-lite"/>
    </source>
</evidence>
<organism evidence="5 6">
    <name type="scientific">Novosphingobium arvoryzae</name>
    <dbReference type="NCBI Taxonomy" id="1256514"/>
    <lineage>
        <taxon>Bacteria</taxon>
        <taxon>Pseudomonadati</taxon>
        <taxon>Pseudomonadota</taxon>
        <taxon>Alphaproteobacteria</taxon>
        <taxon>Sphingomonadales</taxon>
        <taxon>Sphingomonadaceae</taxon>
        <taxon>Novosphingobium</taxon>
    </lineage>
</organism>
<evidence type="ECO:0000259" key="4">
    <source>
        <dbReference type="SMART" id="SM00014"/>
    </source>
</evidence>
<dbReference type="EC" id="3.1.3.2" evidence="1"/>
<dbReference type="RefSeq" id="WP_189540546.1">
    <property type="nucleotide sequence ID" value="NZ_BMZD01000003.1"/>
</dbReference>
<comment type="catalytic activity">
    <reaction evidence="1">
        <text>a phosphate monoester + H2O = an alcohol + phosphate</text>
        <dbReference type="Rhea" id="RHEA:15017"/>
        <dbReference type="ChEBI" id="CHEBI:15377"/>
        <dbReference type="ChEBI" id="CHEBI:30879"/>
        <dbReference type="ChEBI" id="CHEBI:43474"/>
        <dbReference type="ChEBI" id="CHEBI:67140"/>
        <dbReference type="EC" id="3.1.3.2"/>
    </reaction>
</comment>
<protein>
    <recommendedName>
        <fullName evidence="1">Acid phosphatase</fullName>
        <ecNumber evidence="1">3.1.3.2</ecNumber>
    </recommendedName>
</protein>
<dbReference type="SMART" id="SM00014">
    <property type="entry name" value="acidPPc"/>
    <property type="match status" value="1"/>
</dbReference>
<comment type="similarity">
    <text evidence="1">Belongs to the class A bacterial acid phosphatase family.</text>
</comment>
<comment type="caution">
    <text evidence="5">The sequence shown here is derived from an EMBL/GenBank/DDBJ whole genome shotgun (WGS) entry which is preliminary data.</text>
</comment>
<keyword evidence="1" id="KW-0378">Hydrolase</keyword>
<reference evidence="5" key="1">
    <citation type="journal article" date="2014" name="Int. J. Syst. Evol. Microbiol.">
        <title>Complete genome sequence of Corynebacterium casei LMG S-19264T (=DSM 44701T), isolated from a smear-ripened cheese.</title>
        <authorList>
            <consortium name="US DOE Joint Genome Institute (JGI-PGF)"/>
            <person name="Walter F."/>
            <person name="Albersmeier A."/>
            <person name="Kalinowski J."/>
            <person name="Ruckert C."/>
        </authorList>
    </citation>
    <scope>NUCLEOTIDE SEQUENCE</scope>
    <source>
        <strain evidence="5">KCTC 32422</strain>
    </source>
</reference>
<dbReference type="CDD" id="cd03397">
    <property type="entry name" value="PAP2_acid_phosphatase"/>
    <property type="match status" value="1"/>
</dbReference>
<sequence>MKVRAVSIGLLALCSTAVVAEQAGTSPRLPPGMAPGYLALDAVPDSAALLPPAPAKGSGTEARDKAAAKAALAAHNTPRWTFATSDADLFGPKATGALSCAAGFEISPQTTPKLDKLLRRTIIDFGFSTYRAKQKFNRDRPFEMNKRPICTPDQDAMLRKDGSYPSGHSAIGFGWGLVLAGLVPERATQLVSRGRAFGESRRFCNVHWQSDVEEGRVVAAAVYARLQADAAYQADLAAVRDELAGPRQPPARDCAAEASALASG</sequence>